<sequence length="140" mass="15774">MERTEAKKSKFKAWAFAIFVWVFLCVWLTGMTAGLMAGACRNDRYDGAKKLRFCNISLAAGYIFNVSSLEQAKGAIIHLEKGIALAQISKTDLALEEFYKALRDAKSKTGPWERQLHQRMDQIKDRSALAVWASVVQSLK</sequence>
<dbReference type="EMBL" id="CP019312">
    <property type="protein sequence ID" value="APX11060.1"/>
    <property type="molecule type" value="Genomic_DNA"/>
</dbReference>
<evidence type="ECO:0000313" key="2">
    <source>
        <dbReference type="Proteomes" id="UP000186336"/>
    </source>
</evidence>
<reference evidence="1 2" key="1">
    <citation type="submission" date="2017-01" db="EMBL/GenBank/DDBJ databases">
        <title>Complete genome of Tateyamaria omphalii DOK1-4 isolated from seawater in Dokdo.</title>
        <authorList>
            <person name="Kim J.H."/>
            <person name="Chi W.-J."/>
        </authorList>
    </citation>
    <scope>NUCLEOTIDE SEQUENCE [LARGE SCALE GENOMIC DNA]</scope>
    <source>
        <strain evidence="1 2">DOK1-4</strain>
    </source>
</reference>
<proteinExistence type="predicted"/>
<evidence type="ECO:0000313" key="1">
    <source>
        <dbReference type="EMBL" id="APX11060.1"/>
    </source>
</evidence>
<organism evidence="1 2">
    <name type="scientific">Tateyamaria omphalii</name>
    <dbReference type="NCBI Taxonomy" id="299262"/>
    <lineage>
        <taxon>Bacteria</taxon>
        <taxon>Pseudomonadati</taxon>
        <taxon>Pseudomonadota</taxon>
        <taxon>Alphaproteobacteria</taxon>
        <taxon>Rhodobacterales</taxon>
        <taxon>Roseobacteraceae</taxon>
        <taxon>Tateyamaria</taxon>
    </lineage>
</organism>
<accession>A0A1P8MSK7</accession>
<keyword evidence="2" id="KW-1185">Reference proteome</keyword>
<dbReference type="RefSeq" id="WP_076626926.1">
    <property type="nucleotide sequence ID" value="NZ_CP019312.1"/>
</dbReference>
<gene>
    <name evidence="1" type="ORF">BWR18_04680</name>
</gene>
<protein>
    <submittedName>
        <fullName evidence="1">Uncharacterized protein</fullName>
    </submittedName>
</protein>
<name>A0A1P8MSK7_9RHOB</name>
<dbReference type="Proteomes" id="UP000186336">
    <property type="component" value="Chromosome"/>
</dbReference>
<dbReference type="STRING" id="299262.BWR18_04680"/>
<dbReference type="OrthoDB" id="7859633at2"/>
<dbReference type="KEGG" id="tom:BWR18_04680"/>
<dbReference type="AlphaFoldDB" id="A0A1P8MSK7"/>